<dbReference type="PROSITE" id="PS01031">
    <property type="entry name" value="SHSP"/>
    <property type="match status" value="1"/>
</dbReference>
<dbReference type="Gene3D" id="2.60.40.790">
    <property type="match status" value="1"/>
</dbReference>
<name>A0A840UNN9_9FIRM</name>
<keyword evidence="5" id="KW-1185">Reference proteome</keyword>
<dbReference type="RefSeq" id="WP_183861148.1">
    <property type="nucleotide sequence ID" value="NZ_JACHFH010000016.1"/>
</dbReference>
<dbReference type="InterPro" id="IPR031107">
    <property type="entry name" value="Small_HSP"/>
</dbReference>
<protein>
    <submittedName>
        <fullName evidence="4">HSP20 family protein</fullName>
    </submittedName>
</protein>
<dbReference type="SUPFAM" id="SSF49764">
    <property type="entry name" value="HSP20-like chaperones"/>
    <property type="match status" value="1"/>
</dbReference>
<organism evidence="4 5">
    <name type="scientific">Pectinatus brassicae</name>
    <dbReference type="NCBI Taxonomy" id="862415"/>
    <lineage>
        <taxon>Bacteria</taxon>
        <taxon>Bacillati</taxon>
        <taxon>Bacillota</taxon>
        <taxon>Negativicutes</taxon>
        <taxon>Selenomonadales</taxon>
        <taxon>Selenomonadaceae</taxon>
        <taxon>Pectinatus</taxon>
    </lineage>
</organism>
<sequence length="153" mass="17160">MFGLVPFSKNNITKKGEGFDRLFDIFNEPFFSSALAPMHSAISGFASFKVDVKDLGTAYELAAELPGMKKEDISLSYDNGYLTIQTSATSSNEEENDDGKYLRRERRYGSMSRSFYIDNIDESKVTAQFENGILIINLPKTEPQSTAKQIDID</sequence>
<comment type="similarity">
    <text evidence="1 2">Belongs to the small heat shock protein (HSP20) family.</text>
</comment>
<evidence type="ECO:0000313" key="4">
    <source>
        <dbReference type="EMBL" id="MBB5336318.1"/>
    </source>
</evidence>
<feature type="domain" description="SHSP" evidence="3">
    <location>
        <begin position="41"/>
        <end position="153"/>
    </location>
</feature>
<reference evidence="4 5" key="1">
    <citation type="submission" date="2020-08" db="EMBL/GenBank/DDBJ databases">
        <title>Genomic Encyclopedia of Type Strains, Phase IV (KMG-IV): sequencing the most valuable type-strain genomes for metagenomic binning, comparative biology and taxonomic classification.</title>
        <authorList>
            <person name="Goeker M."/>
        </authorList>
    </citation>
    <scope>NUCLEOTIDE SEQUENCE [LARGE SCALE GENOMIC DNA]</scope>
    <source>
        <strain evidence="4 5">DSM 24661</strain>
    </source>
</reference>
<dbReference type="InterPro" id="IPR008978">
    <property type="entry name" value="HSP20-like_chaperone"/>
</dbReference>
<evidence type="ECO:0000259" key="3">
    <source>
        <dbReference type="PROSITE" id="PS01031"/>
    </source>
</evidence>
<dbReference type="CDD" id="cd06471">
    <property type="entry name" value="ACD_LpsHSP_like"/>
    <property type="match status" value="1"/>
</dbReference>
<gene>
    <name evidence="4" type="ORF">HNR32_001466</name>
</gene>
<dbReference type="Proteomes" id="UP000559117">
    <property type="component" value="Unassembled WGS sequence"/>
</dbReference>
<dbReference type="Pfam" id="PF00011">
    <property type="entry name" value="HSP20"/>
    <property type="match status" value="1"/>
</dbReference>
<proteinExistence type="inferred from homology"/>
<evidence type="ECO:0000256" key="2">
    <source>
        <dbReference type="RuleBase" id="RU003616"/>
    </source>
</evidence>
<comment type="caution">
    <text evidence="4">The sequence shown here is derived from an EMBL/GenBank/DDBJ whole genome shotgun (WGS) entry which is preliminary data.</text>
</comment>
<evidence type="ECO:0000256" key="1">
    <source>
        <dbReference type="PROSITE-ProRule" id="PRU00285"/>
    </source>
</evidence>
<dbReference type="PANTHER" id="PTHR11527">
    <property type="entry name" value="HEAT-SHOCK PROTEIN 20 FAMILY MEMBER"/>
    <property type="match status" value="1"/>
</dbReference>
<evidence type="ECO:0000313" key="5">
    <source>
        <dbReference type="Proteomes" id="UP000559117"/>
    </source>
</evidence>
<dbReference type="AlphaFoldDB" id="A0A840UNN9"/>
<dbReference type="InterPro" id="IPR002068">
    <property type="entry name" value="A-crystallin/Hsp20_dom"/>
</dbReference>
<accession>A0A840UNN9</accession>
<dbReference type="EMBL" id="JACHFH010000016">
    <property type="protein sequence ID" value="MBB5336318.1"/>
    <property type="molecule type" value="Genomic_DNA"/>
</dbReference>